<keyword evidence="1" id="KW-0812">Transmembrane</keyword>
<keyword evidence="1" id="KW-1133">Transmembrane helix</keyword>
<comment type="caution">
    <text evidence="2">The sequence shown here is derived from an EMBL/GenBank/DDBJ whole genome shotgun (WGS) entry which is preliminary data.</text>
</comment>
<sequence length="77" mass="9085">MPQFSRLRRSAPRLYFPYKPVSRYSTRDIVSGRNKQQDVRINYVILFGFLMEFPCCSLLETFTATLYVTNSITAHDR</sequence>
<organism evidence="2 3">
    <name type="scientific">Portunus trituberculatus</name>
    <name type="common">Swimming crab</name>
    <name type="synonym">Neptunus trituberculatus</name>
    <dbReference type="NCBI Taxonomy" id="210409"/>
    <lineage>
        <taxon>Eukaryota</taxon>
        <taxon>Metazoa</taxon>
        <taxon>Ecdysozoa</taxon>
        <taxon>Arthropoda</taxon>
        <taxon>Crustacea</taxon>
        <taxon>Multicrustacea</taxon>
        <taxon>Malacostraca</taxon>
        <taxon>Eumalacostraca</taxon>
        <taxon>Eucarida</taxon>
        <taxon>Decapoda</taxon>
        <taxon>Pleocyemata</taxon>
        <taxon>Brachyura</taxon>
        <taxon>Eubrachyura</taxon>
        <taxon>Portunoidea</taxon>
        <taxon>Portunidae</taxon>
        <taxon>Portuninae</taxon>
        <taxon>Portunus</taxon>
    </lineage>
</organism>
<reference evidence="2 3" key="1">
    <citation type="submission" date="2019-05" db="EMBL/GenBank/DDBJ databases">
        <title>Another draft genome of Portunus trituberculatus and its Hox gene families provides insights of decapod evolution.</title>
        <authorList>
            <person name="Jeong J.-H."/>
            <person name="Song I."/>
            <person name="Kim S."/>
            <person name="Choi T."/>
            <person name="Kim D."/>
            <person name="Ryu S."/>
            <person name="Kim W."/>
        </authorList>
    </citation>
    <scope>NUCLEOTIDE SEQUENCE [LARGE SCALE GENOMIC DNA]</scope>
    <source>
        <tissue evidence="2">Muscle</tissue>
    </source>
</reference>
<keyword evidence="1" id="KW-0472">Membrane</keyword>
<dbReference type="EMBL" id="VSRR010002099">
    <property type="protein sequence ID" value="MPC29601.1"/>
    <property type="molecule type" value="Genomic_DNA"/>
</dbReference>
<evidence type="ECO:0000313" key="3">
    <source>
        <dbReference type="Proteomes" id="UP000324222"/>
    </source>
</evidence>
<evidence type="ECO:0000313" key="2">
    <source>
        <dbReference type="EMBL" id="MPC29601.1"/>
    </source>
</evidence>
<keyword evidence="3" id="KW-1185">Reference proteome</keyword>
<accession>A0A5B7E6H3</accession>
<evidence type="ECO:0000256" key="1">
    <source>
        <dbReference type="SAM" id="Phobius"/>
    </source>
</evidence>
<gene>
    <name evidence="2" type="ORF">E2C01_022842</name>
</gene>
<dbReference type="Proteomes" id="UP000324222">
    <property type="component" value="Unassembled WGS sequence"/>
</dbReference>
<name>A0A5B7E6H3_PORTR</name>
<feature type="transmembrane region" description="Helical" evidence="1">
    <location>
        <begin position="43"/>
        <end position="68"/>
    </location>
</feature>
<protein>
    <submittedName>
        <fullName evidence="2">Uncharacterized protein</fullName>
    </submittedName>
</protein>
<proteinExistence type="predicted"/>
<dbReference type="AlphaFoldDB" id="A0A5B7E6H3"/>